<name>D3DFW3_HYDTT</name>
<dbReference type="EMBL" id="AP011112">
    <property type="protein sequence ID" value="BAI68715.1"/>
    <property type="molecule type" value="Genomic_DNA"/>
</dbReference>
<protein>
    <recommendedName>
        <fullName evidence="3">PhoU domain-containing protein</fullName>
    </recommendedName>
</protein>
<organism evidence="1 2">
    <name type="scientific">Hydrogenobacter thermophilus (strain DSM 6534 / IAM 12695 / TK-6)</name>
    <dbReference type="NCBI Taxonomy" id="608538"/>
    <lineage>
        <taxon>Bacteria</taxon>
        <taxon>Pseudomonadati</taxon>
        <taxon>Aquificota</taxon>
        <taxon>Aquificia</taxon>
        <taxon>Aquificales</taxon>
        <taxon>Aquificaceae</taxon>
        <taxon>Hydrogenobacter</taxon>
    </lineage>
</organism>
<gene>
    <name evidence="1" type="ordered locus">HTH_0248</name>
</gene>
<evidence type="ECO:0008006" key="3">
    <source>
        <dbReference type="Google" id="ProtNLM"/>
    </source>
</evidence>
<dbReference type="AlphaFoldDB" id="D3DFW3"/>
<dbReference type="Proteomes" id="UP000002574">
    <property type="component" value="Chromosome"/>
</dbReference>
<dbReference type="KEGG" id="hth:HTH_0248"/>
<accession>D3DFW3</accession>
<keyword evidence="2" id="KW-1185">Reference proteome</keyword>
<evidence type="ECO:0000313" key="2">
    <source>
        <dbReference type="Proteomes" id="UP000002574"/>
    </source>
</evidence>
<dbReference type="RefSeq" id="WP_012962898.1">
    <property type="nucleotide sequence ID" value="NC_013799.1"/>
</dbReference>
<evidence type="ECO:0000313" key="1">
    <source>
        <dbReference type="EMBL" id="BAI68715.1"/>
    </source>
</evidence>
<dbReference type="OrthoDB" id="14572at2"/>
<sequence>MKKSEMLTAILVQDRLIRLNLSLLEGLLSEIKADIEESKILADACLDGKEMETYEKAMLVIEGNLLLKISEMLEHVYDLYEIFNFDITFLASVPEEIEREIERLDALNSINTKLELILSVIDELLLFEGESEKLKAILTPFRVYREVIEHSISFNKKVWDLVFQSS</sequence>
<reference evidence="1 2" key="1">
    <citation type="journal article" date="2010" name="J. Bacteriol.">
        <title>Complete genome sequence of the thermophilic, obligately chemolithoautotrophic hydrogen-oxidizing bacterium Hydrogenobacter thermophilus TK-6.</title>
        <authorList>
            <person name="Arai H."/>
            <person name="Kanbe H."/>
            <person name="Ishii M."/>
            <person name="Igarashi Y."/>
        </authorList>
    </citation>
    <scope>NUCLEOTIDE SEQUENCE [LARGE SCALE GENOMIC DNA]</scope>
    <source>
        <strain evidence="2">DSM 6534 / IAM 12695 / TK-6 [Tokyo]</strain>
    </source>
</reference>
<proteinExistence type="predicted"/>
<dbReference type="STRING" id="608538.HTH_0248"/>